<name>A0A645IXN7_9ZZZZ</name>
<proteinExistence type="predicted"/>
<feature type="region of interest" description="Disordered" evidence="1">
    <location>
        <begin position="1"/>
        <end position="35"/>
    </location>
</feature>
<evidence type="ECO:0000313" key="2">
    <source>
        <dbReference type="EMBL" id="MPN55199.1"/>
    </source>
</evidence>
<sequence length="160" mass="16799">MPRSGEAVPGWRNSWKSRPRRITTGGAEPQLGTAAAGRRNVHGMEICIARSGGTARLVRGQTYRGRQRCVADAGGGPLRIVLWTADPGSAALAHSRRGDVFSWRRGAAQYDSLLDDAACHVEPGYPAVQAAQAQGPACDFRAGAARRFACGTAVRAEGGG</sequence>
<protein>
    <submittedName>
        <fullName evidence="2">Uncharacterized protein</fullName>
    </submittedName>
</protein>
<dbReference type="AlphaFoldDB" id="A0A645IXN7"/>
<accession>A0A645IXN7</accession>
<dbReference type="EMBL" id="VSSQ01124157">
    <property type="protein sequence ID" value="MPN55199.1"/>
    <property type="molecule type" value="Genomic_DNA"/>
</dbReference>
<organism evidence="2">
    <name type="scientific">bioreactor metagenome</name>
    <dbReference type="NCBI Taxonomy" id="1076179"/>
    <lineage>
        <taxon>unclassified sequences</taxon>
        <taxon>metagenomes</taxon>
        <taxon>ecological metagenomes</taxon>
    </lineage>
</organism>
<evidence type="ECO:0000256" key="1">
    <source>
        <dbReference type="SAM" id="MobiDB-lite"/>
    </source>
</evidence>
<gene>
    <name evidence="2" type="ORF">SDC9_202878</name>
</gene>
<comment type="caution">
    <text evidence="2">The sequence shown here is derived from an EMBL/GenBank/DDBJ whole genome shotgun (WGS) entry which is preliminary data.</text>
</comment>
<reference evidence="2" key="1">
    <citation type="submission" date="2019-08" db="EMBL/GenBank/DDBJ databases">
        <authorList>
            <person name="Kucharzyk K."/>
            <person name="Murdoch R.W."/>
            <person name="Higgins S."/>
            <person name="Loffler F."/>
        </authorList>
    </citation>
    <scope>NUCLEOTIDE SEQUENCE</scope>
</reference>